<organism evidence="3 4">
    <name type="scientific">Paramuricea clavata</name>
    <name type="common">Red gorgonian</name>
    <name type="synonym">Violescent sea-whip</name>
    <dbReference type="NCBI Taxonomy" id="317549"/>
    <lineage>
        <taxon>Eukaryota</taxon>
        <taxon>Metazoa</taxon>
        <taxon>Cnidaria</taxon>
        <taxon>Anthozoa</taxon>
        <taxon>Octocorallia</taxon>
        <taxon>Malacalcyonacea</taxon>
        <taxon>Plexauridae</taxon>
        <taxon>Paramuricea</taxon>
    </lineage>
</organism>
<dbReference type="Proteomes" id="UP001152795">
    <property type="component" value="Unassembled WGS sequence"/>
</dbReference>
<name>A0A6S7H9Y4_PARCT</name>
<dbReference type="OrthoDB" id="5956097at2759"/>
<feature type="region of interest" description="Disordered" evidence="2">
    <location>
        <begin position="29"/>
        <end position="63"/>
    </location>
</feature>
<keyword evidence="1" id="KW-0175">Coiled coil</keyword>
<dbReference type="EMBL" id="CACRXK020003695">
    <property type="protein sequence ID" value="CAB3999883.1"/>
    <property type="molecule type" value="Genomic_DNA"/>
</dbReference>
<dbReference type="PANTHER" id="PTHR28574:SF1">
    <property type="entry name" value="RIKEN CDNA 6820408C15 GENE"/>
    <property type="match status" value="1"/>
</dbReference>
<proteinExistence type="predicted"/>
<dbReference type="Pfam" id="PF15397">
    <property type="entry name" value="DUF4618"/>
    <property type="match status" value="1"/>
</dbReference>
<accession>A0A6S7H9Y4</accession>
<keyword evidence="4" id="KW-1185">Reference proteome</keyword>
<evidence type="ECO:0000313" key="3">
    <source>
        <dbReference type="EMBL" id="CAB3999883.1"/>
    </source>
</evidence>
<dbReference type="InterPro" id="IPR029236">
    <property type="entry name" value="DUF4618"/>
</dbReference>
<reference evidence="3" key="1">
    <citation type="submission" date="2020-04" db="EMBL/GenBank/DDBJ databases">
        <authorList>
            <person name="Alioto T."/>
            <person name="Alioto T."/>
            <person name="Gomez Garrido J."/>
        </authorList>
    </citation>
    <scope>NUCLEOTIDE SEQUENCE</scope>
    <source>
        <strain evidence="3">A484AB</strain>
    </source>
</reference>
<gene>
    <name evidence="3" type="ORF">PACLA_8A041496</name>
</gene>
<feature type="compositionally biased region" description="Polar residues" evidence="2">
    <location>
        <begin position="29"/>
        <end position="58"/>
    </location>
</feature>
<sequence length="395" mass="45273">MEVLEDKLSQETRRNYAVNTAKSAIQSQPNYLPWQRTSRPTGSGLSRLSSTVPSQTCKTDPESRPFSVATVRTACSSKCQHSWNKKCVVPPINVEEEKKRRRLLTALKMQIKMKELSLCEYKKVFQKLLAENSKIKQEIAESEEKNHSESKSLLQRYERFRGAIGSLQKQYQYQSTEYLEDYGITEGRILKEVQELQRQADQIDVAVCTKNNEVKTLVNYKEKEYPGKIQAIAKLKRQRERLRIAHQNELEELLTTINEDTATSLAKEELLNNNVRDLFTEEAILSMNDQTKEVALQNMIMKKEIEIHKDEVKQLKSDISQLQAKILFTDPVTKKTVSAQVALQVLVRPGSYEIGKTTVERAQPFDANFSDDELEWSTKERGAIVVTGLLVKIQG</sequence>
<comment type="caution">
    <text evidence="3">The sequence shown here is derived from an EMBL/GenBank/DDBJ whole genome shotgun (WGS) entry which is preliminary data.</text>
</comment>
<dbReference type="PANTHER" id="PTHR28574">
    <property type="entry name" value="RIKEN CDNA 6820408C15"/>
    <property type="match status" value="1"/>
</dbReference>
<feature type="coiled-coil region" evidence="1">
    <location>
        <begin position="298"/>
        <end position="325"/>
    </location>
</feature>
<evidence type="ECO:0000256" key="1">
    <source>
        <dbReference type="SAM" id="Coils"/>
    </source>
</evidence>
<dbReference type="AlphaFoldDB" id="A0A6S7H9Y4"/>
<protein>
    <submittedName>
        <fullName evidence="3">Uncharacterized protein</fullName>
    </submittedName>
</protein>
<evidence type="ECO:0000256" key="2">
    <source>
        <dbReference type="SAM" id="MobiDB-lite"/>
    </source>
</evidence>
<evidence type="ECO:0000313" key="4">
    <source>
        <dbReference type="Proteomes" id="UP001152795"/>
    </source>
</evidence>